<gene>
    <name evidence="7" type="ORF">CONCODRAFT_76633</name>
</gene>
<keyword evidence="1" id="KW-0479">Metal-binding</keyword>
<dbReference type="InterPro" id="IPR001841">
    <property type="entry name" value="Znf_RING"/>
</dbReference>
<dbReference type="SUPFAM" id="SSF57850">
    <property type="entry name" value="RING/U-box"/>
    <property type="match status" value="1"/>
</dbReference>
<dbReference type="AlphaFoldDB" id="A0A137PJ08"/>
<dbReference type="PROSITE" id="PS50089">
    <property type="entry name" value="ZF_RING_2"/>
    <property type="match status" value="1"/>
</dbReference>
<evidence type="ECO:0000256" key="4">
    <source>
        <dbReference type="PROSITE-ProRule" id="PRU00175"/>
    </source>
</evidence>
<accession>A0A137PJ08</accession>
<dbReference type="InterPro" id="IPR004331">
    <property type="entry name" value="SPX_dom"/>
</dbReference>
<feature type="domain" description="RING-type" evidence="5">
    <location>
        <begin position="258"/>
        <end position="297"/>
    </location>
</feature>
<protein>
    <recommendedName>
        <fullName evidence="9">RING-type domain-containing protein</fullName>
    </recommendedName>
</protein>
<evidence type="ECO:0000313" key="7">
    <source>
        <dbReference type="EMBL" id="KXN74921.1"/>
    </source>
</evidence>
<evidence type="ECO:0008006" key="9">
    <source>
        <dbReference type="Google" id="ProtNLM"/>
    </source>
</evidence>
<dbReference type="InterPro" id="IPR013083">
    <property type="entry name" value="Znf_RING/FYVE/PHD"/>
</dbReference>
<dbReference type="GO" id="GO:0008270">
    <property type="term" value="F:zinc ion binding"/>
    <property type="evidence" value="ECO:0007669"/>
    <property type="project" value="UniProtKB-KW"/>
</dbReference>
<keyword evidence="8" id="KW-1185">Reference proteome</keyword>
<evidence type="ECO:0000313" key="8">
    <source>
        <dbReference type="Proteomes" id="UP000070444"/>
    </source>
</evidence>
<dbReference type="OMA" id="CIRCLIV"/>
<dbReference type="SMART" id="SM00184">
    <property type="entry name" value="RING"/>
    <property type="match status" value="1"/>
</dbReference>
<dbReference type="Proteomes" id="UP000070444">
    <property type="component" value="Unassembled WGS sequence"/>
</dbReference>
<evidence type="ECO:0000256" key="2">
    <source>
        <dbReference type="ARBA" id="ARBA00022771"/>
    </source>
</evidence>
<dbReference type="Pfam" id="PF00097">
    <property type="entry name" value="zf-C3HC4"/>
    <property type="match status" value="1"/>
</dbReference>
<dbReference type="PANTHER" id="PTHR23327:SF51">
    <property type="entry name" value="TRANSCRIPTIONAL REGULATOR OF YEAST FORM ADHERENCE 3"/>
    <property type="match status" value="1"/>
</dbReference>
<evidence type="ECO:0000259" key="5">
    <source>
        <dbReference type="PROSITE" id="PS50089"/>
    </source>
</evidence>
<dbReference type="Pfam" id="PF03105">
    <property type="entry name" value="SPX"/>
    <property type="match status" value="1"/>
</dbReference>
<name>A0A137PJ08_CONC2</name>
<feature type="domain" description="SPX" evidence="6">
    <location>
        <begin position="1"/>
        <end position="223"/>
    </location>
</feature>
<evidence type="ECO:0000256" key="1">
    <source>
        <dbReference type="ARBA" id="ARBA00022723"/>
    </source>
</evidence>
<dbReference type="STRING" id="796925.A0A137PJ08"/>
<reference evidence="7 8" key="1">
    <citation type="journal article" date="2015" name="Genome Biol. Evol.">
        <title>Phylogenomic analyses indicate that early fungi evolved digesting cell walls of algal ancestors of land plants.</title>
        <authorList>
            <person name="Chang Y."/>
            <person name="Wang S."/>
            <person name="Sekimoto S."/>
            <person name="Aerts A.L."/>
            <person name="Choi C."/>
            <person name="Clum A."/>
            <person name="LaButti K.M."/>
            <person name="Lindquist E.A."/>
            <person name="Yee Ngan C."/>
            <person name="Ohm R.A."/>
            <person name="Salamov A.A."/>
            <person name="Grigoriev I.V."/>
            <person name="Spatafora J.W."/>
            <person name="Berbee M.L."/>
        </authorList>
    </citation>
    <scope>NUCLEOTIDE SEQUENCE [LARGE SCALE GENOMIC DNA]</scope>
    <source>
        <strain evidence="7 8">NRRL 28638</strain>
    </source>
</reference>
<dbReference type="InterPro" id="IPR018957">
    <property type="entry name" value="Znf_C3HC4_RING-type"/>
</dbReference>
<dbReference type="Gene3D" id="3.30.40.10">
    <property type="entry name" value="Zinc/RING finger domain, C3HC4 (zinc finger)"/>
    <property type="match status" value="1"/>
</dbReference>
<dbReference type="PROSITE" id="PS51382">
    <property type="entry name" value="SPX"/>
    <property type="match status" value="1"/>
</dbReference>
<evidence type="ECO:0000259" key="6">
    <source>
        <dbReference type="PROSITE" id="PS51382"/>
    </source>
</evidence>
<evidence type="ECO:0000256" key="3">
    <source>
        <dbReference type="ARBA" id="ARBA00022833"/>
    </source>
</evidence>
<dbReference type="PANTHER" id="PTHR23327">
    <property type="entry name" value="RING FINGER PROTEIN 127"/>
    <property type="match status" value="1"/>
</dbReference>
<proteinExistence type="predicted"/>
<keyword evidence="2 4" id="KW-0863">Zinc-finger</keyword>
<dbReference type="OrthoDB" id="5588846at2759"/>
<keyword evidence="3" id="KW-0862">Zinc</keyword>
<dbReference type="EMBL" id="KQ964419">
    <property type="protein sequence ID" value="KXN74921.1"/>
    <property type="molecule type" value="Genomic_DNA"/>
</dbReference>
<organism evidence="7 8">
    <name type="scientific">Conidiobolus coronatus (strain ATCC 28846 / CBS 209.66 / NRRL 28638)</name>
    <name type="common">Delacroixia coronata</name>
    <dbReference type="NCBI Taxonomy" id="796925"/>
    <lineage>
        <taxon>Eukaryota</taxon>
        <taxon>Fungi</taxon>
        <taxon>Fungi incertae sedis</taxon>
        <taxon>Zoopagomycota</taxon>
        <taxon>Entomophthoromycotina</taxon>
        <taxon>Entomophthoromycetes</taxon>
        <taxon>Entomophthorales</taxon>
        <taxon>Ancylistaceae</taxon>
        <taxon>Conidiobolus</taxon>
    </lineage>
</organism>
<sequence>MKFAKQLSTELTAFSPEWQTHVIPYKRLKKTLKRPDEGEISLDQVYDFLKHLCSEEFESMPFPAELLANPNHEFAPLLVNSLFSLNDFLHRAKVSIEESLLHIRSQLASVTNSDSVDLAQWRVFMEEYDQIHLSNQTQAPLKLISYTKLKPLLHKLIHQVKVDKIFTKFKDPKSKRVLFNILNVSQQILTLIHFNELNQLALKKILKKMAKTTQTLTPQQMSELVLKFNPLFEHSQILIKDWGTVILKCLPSTSDYECPVCYDIAWRPIRLKCGHLFCLLCCLQAQFRNMPDCPMCRTKNAMKEADSLNIDLKMQELMKQKFPLEIKKKGKHNMAERDKMYYQQITGRKVNQGQNGCSIM</sequence>